<comment type="caution">
    <text evidence="1">The sequence shown here is derived from an EMBL/GenBank/DDBJ whole genome shotgun (WGS) entry which is preliminary data.</text>
</comment>
<sequence length="360" mass="41477">MENIEVQKLTGIQNLYRYPGVEVIDNFLNVGEKLMITGTRLSCKTSAALQLAVAVAEGWDWLNFDVVKGKVLYVNLGMNDIACMYRVNEIYKSYGLDKSESLENIHFLNLRGKGIFDAKSLVDFLIRYTQDNNYKMIIIDSLDDVININRNQTVLSFNSPYDQLAMLNQELNRLTEMANTSIAYTHTRQVTFDKTVPNSLYDAVVNFNFINKAIEENKIITNWEASFMTRNYPLLHQSKFFRFEYPNLEIDNSIGERLKKVNEYKKKESYKKVSSGIKKANQSRSNKSQLELETAFNALSEDGQSVEVMEIANHLNIKRQSVYRKVKKHNNFYISDGDVKKVIEEVSPPKQDSDKNLGTF</sequence>
<keyword evidence="2" id="KW-1185">Reference proteome</keyword>
<dbReference type="Gene3D" id="3.40.50.300">
    <property type="entry name" value="P-loop containing nucleotide triphosphate hydrolases"/>
    <property type="match status" value="1"/>
</dbReference>
<dbReference type="InterPro" id="IPR027417">
    <property type="entry name" value="P-loop_NTPase"/>
</dbReference>
<dbReference type="Proteomes" id="UP000288669">
    <property type="component" value="Unassembled WGS sequence"/>
</dbReference>
<accession>A0A430AHF7</accession>
<reference evidence="1 2" key="1">
    <citation type="submission" date="2017-05" db="EMBL/GenBank/DDBJ databases">
        <title>Vagococcus spp. assemblies.</title>
        <authorList>
            <person name="Gulvik C.A."/>
        </authorList>
    </citation>
    <scope>NUCLEOTIDE SEQUENCE [LARGE SCALE GENOMIC DNA]</scope>
    <source>
        <strain evidence="1 2">DSM 24756</strain>
    </source>
</reference>
<dbReference type="EMBL" id="NGJZ01000002">
    <property type="protein sequence ID" value="RSU07284.1"/>
    <property type="molecule type" value="Genomic_DNA"/>
</dbReference>
<organism evidence="1 2">
    <name type="scientific">Vagococcus entomophilus</name>
    <dbReference type="NCBI Taxonomy" id="1160095"/>
    <lineage>
        <taxon>Bacteria</taxon>
        <taxon>Bacillati</taxon>
        <taxon>Bacillota</taxon>
        <taxon>Bacilli</taxon>
        <taxon>Lactobacillales</taxon>
        <taxon>Enterococcaceae</taxon>
        <taxon>Vagococcus</taxon>
    </lineage>
</organism>
<proteinExistence type="predicted"/>
<gene>
    <name evidence="1" type="ORF">CBF30_08510</name>
</gene>
<dbReference type="SUPFAM" id="SSF52540">
    <property type="entry name" value="P-loop containing nucleoside triphosphate hydrolases"/>
    <property type="match status" value="1"/>
</dbReference>
<protein>
    <submittedName>
        <fullName evidence="1">Uncharacterized protein</fullName>
    </submittedName>
</protein>
<name>A0A430AHF7_9ENTE</name>
<dbReference type="AlphaFoldDB" id="A0A430AHF7"/>
<evidence type="ECO:0000313" key="1">
    <source>
        <dbReference type="EMBL" id="RSU07284.1"/>
    </source>
</evidence>
<dbReference type="Pfam" id="PF13481">
    <property type="entry name" value="AAA_25"/>
    <property type="match status" value="1"/>
</dbReference>
<dbReference type="RefSeq" id="WP_126825162.1">
    <property type="nucleotide sequence ID" value="NZ_JBHLWU010000002.1"/>
</dbReference>
<dbReference type="OrthoDB" id="9805141at2"/>
<evidence type="ECO:0000313" key="2">
    <source>
        <dbReference type="Proteomes" id="UP000288669"/>
    </source>
</evidence>